<sequence length="936" mass="101159">MMMTTATTAVPGGAATGGGPAHVVQSGGRFDFDDGGTYIGGWEDGKAHGFGICTGPKGQGQYSGSWNYGFEVCGVYVWPSGSCYEGSWQNGKRHGLGAETQGKWIYRGEWTQGCKGRYGVRQSLTSGAKYEGTWANGLQDGYGSETYADGGTYQGQWLRGYRHGYGVRSSAPFGLAVHGRGPSHHTQVNLGSSVSSLQQAVGSSDDPATGRDRKMNDCRGGFVLKSRSDDMPSHQRRRSLVERSADVKRSIMQGFRIKKQYSTGDIDKRGISSLRGSRSNLSSASSESGHSAFTYSHSAGGQGHHTDSNASFVSQDEDITDSNVIETYMGEWKNDKRSGYGIAERSDGLKYEGEWYNNKKYGYGVTTFKDGSREEGKYKNNVLVTSGKKKHLFLLRSAKFRERIEQAVNAAIRASQIALQKADIAISRTATARDRAEQGDIASLEARKNADLAKSVAVQFAPELFNSSTLSPWTSSTTPNTAGPPNQHLSPVGAENAIVAAGAFGAATIGVPSSHLNTSIAQHQQIGELSNHLELAVPTRAYPPGLNPAVGSTSAGPQMVGAASLGAQTSLQHPHQLQGAAAADSMRTLNQLPQALQNPGTPLSPPRRPSLYGATHSSQQIPQHQLASHPSLAQQATIPPQQLTQSQPQQPFLPSQMQQLEDRLTSTSQPSGAQSMSLQASQTPNLHQRAQQPYLIDNSLHLSGMVSQNFLASDSQMNADRRGRSQTRGGARGVEPGAALNDHFDHYRRPESRPPSRSLSRHVFRRQSSTTKEPQETLSSIYGVRGADESAADALSQRLGERFQQQPSTSEEPSGLGRTASLYIGGGGAGGPRKRPTAVVEAASGTSLSRKKSLPDIAGKQAVKEPLMSREEVSVLSHNRRVEVRRMQEMAEMYRANPFLYFTNPEVKDWFSRQQFVMLVIFINLSLAIAFFQLLT</sequence>
<dbReference type="SUPFAM" id="SSF82185">
    <property type="entry name" value="Histone H3 K4-specific methyltransferase SET7/9 N-terminal domain"/>
    <property type="match status" value="2"/>
</dbReference>
<dbReference type="GO" id="GO:0005886">
    <property type="term" value="C:plasma membrane"/>
    <property type="evidence" value="ECO:0007669"/>
    <property type="project" value="UniProtKB-SubCell"/>
</dbReference>
<dbReference type="Pfam" id="PF02493">
    <property type="entry name" value="MORN"/>
    <property type="match status" value="7"/>
</dbReference>
<organism evidence="13 14">
    <name type="scientific">Galendromus occidentalis</name>
    <name type="common">western predatory mite</name>
    <dbReference type="NCBI Taxonomy" id="34638"/>
    <lineage>
        <taxon>Eukaryota</taxon>
        <taxon>Metazoa</taxon>
        <taxon>Ecdysozoa</taxon>
        <taxon>Arthropoda</taxon>
        <taxon>Chelicerata</taxon>
        <taxon>Arachnida</taxon>
        <taxon>Acari</taxon>
        <taxon>Parasitiformes</taxon>
        <taxon>Mesostigmata</taxon>
        <taxon>Gamasina</taxon>
        <taxon>Phytoseioidea</taxon>
        <taxon>Phytoseiidae</taxon>
        <taxon>Typhlodrominae</taxon>
        <taxon>Galendromus</taxon>
    </lineage>
</organism>
<feature type="region of interest" description="Disordered" evidence="11">
    <location>
        <begin position="713"/>
        <end position="781"/>
    </location>
</feature>
<evidence type="ECO:0000313" key="13">
    <source>
        <dbReference type="Proteomes" id="UP000694867"/>
    </source>
</evidence>
<feature type="compositionally biased region" description="Low complexity" evidence="11">
    <location>
        <begin position="272"/>
        <end position="292"/>
    </location>
</feature>
<dbReference type="GO" id="GO:0030314">
    <property type="term" value="C:junctional membrane complex"/>
    <property type="evidence" value="ECO:0007669"/>
    <property type="project" value="InterPro"/>
</dbReference>
<feature type="compositionally biased region" description="Basic and acidic residues" evidence="11">
    <location>
        <begin position="742"/>
        <end position="754"/>
    </location>
</feature>
<feature type="compositionally biased region" description="Low complexity" evidence="11">
    <location>
        <begin position="469"/>
        <end position="481"/>
    </location>
</feature>
<keyword evidence="6 12" id="KW-0812">Transmembrane</keyword>
<evidence type="ECO:0000256" key="1">
    <source>
        <dbReference type="ARBA" id="ARBA00004163"/>
    </source>
</evidence>
<dbReference type="Proteomes" id="UP000694867">
    <property type="component" value="Unplaced"/>
</dbReference>
<gene>
    <name evidence="14" type="primary">LOC100903671</name>
</gene>
<evidence type="ECO:0000256" key="11">
    <source>
        <dbReference type="SAM" id="MobiDB-lite"/>
    </source>
</evidence>
<keyword evidence="10 12" id="KW-0472">Membrane</keyword>
<evidence type="ECO:0000256" key="4">
    <source>
        <dbReference type="ARBA" id="ARBA00008599"/>
    </source>
</evidence>
<evidence type="ECO:0000313" key="14">
    <source>
        <dbReference type="RefSeq" id="XP_028968522.1"/>
    </source>
</evidence>
<evidence type="ECO:0000256" key="5">
    <source>
        <dbReference type="ARBA" id="ARBA00022475"/>
    </source>
</evidence>
<dbReference type="InterPro" id="IPR003409">
    <property type="entry name" value="MORN"/>
</dbReference>
<dbReference type="PANTHER" id="PTHR23085:SF16">
    <property type="entry name" value="GH28348P"/>
    <property type="match status" value="1"/>
</dbReference>
<keyword evidence="7" id="KW-0677">Repeat</keyword>
<feature type="region of interest" description="Disordered" evidence="11">
    <location>
        <begin position="658"/>
        <end position="687"/>
    </location>
</feature>
<dbReference type="GeneID" id="100903671"/>
<evidence type="ECO:0000256" key="12">
    <source>
        <dbReference type="SAM" id="Phobius"/>
    </source>
</evidence>
<feature type="region of interest" description="Disordered" evidence="11">
    <location>
        <begin position="267"/>
        <end position="316"/>
    </location>
</feature>
<dbReference type="PANTHER" id="PTHR23085">
    <property type="entry name" value="GH28348P"/>
    <property type="match status" value="1"/>
</dbReference>
<dbReference type="RefSeq" id="XP_028968522.1">
    <property type="nucleotide sequence ID" value="XM_029112689.1"/>
</dbReference>
<comment type="subcellular location">
    <subcellularLocation>
        <location evidence="3">Cell membrane</location>
    </subcellularLocation>
    <subcellularLocation>
        <location evidence="2">Endomembrane system</location>
        <topology evidence="2">Peripheral membrane protein</topology>
    </subcellularLocation>
    <subcellularLocation>
        <location evidence="1">Endoplasmic reticulum membrane</location>
        <topology evidence="1">Single-pass type IV membrane protein</topology>
    </subcellularLocation>
</comment>
<keyword evidence="5" id="KW-1003">Cell membrane</keyword>
<feature type="region of interest" description="Disordered" evidence="11">
    <location>
        <begin position="195"/>
        <end position="245"/>
    </location>
</feature>
<keyword evidence="8" id="KW-0256">Endoplasmic reticulum</keyword>
<evidence type="ECO:0000256" key="3">
    <source>
        <dbReference type="ARBA" id="ARBA00004236"/>
    </source>
</evidence>
<evidence type="ECO:0000256" key="10">
    <source>
        <dbReference type="ARBA" id="ARBA00023136"/>
    </source>
</evidence>
<dbReference type="AlphaFoldDB" id="A0AAJ7WIX0"/>
<comment type="similarity">
    <text evidence="4">Belongs to the junctophilin family.</text>
</comment>
<dbReference type="FunFam" id="2.20.110.10:FF:000013">
    <property type="entry name" value="Putative Junctophilin-1"/>
    <property type="match status" value="1"/>
</dbReference>
<name>A0AAJ7WIX0_9ACAR</name>
<reference evidence="14" key="1">
    <citation type="submission" date="2025-08" db="UniProtKB">
        <authorList>
            <consortium name="RefSeq"/>
        </authorList>
    </citation>
    <scope>IDENTIFICATION</scope>
</reference>
<dbReference type="KEGG" id="goe:100903671"/>
<evidence type="ECO:0000256" key="7">
    <source>
        <dbReference type="ARBA" id="ARBA00022737"/>
    </source>
</evidence>
<evidence type="ECO:0000256" key="2">
    <source>
        <dbReference type="ARBA" id="ARBA00004184"/>
    </source>
</evidence>
<proteinExistence type="inferred from homology"/>
<protein>
    <submittedName>
        <fullName evidence="14">Uncharacterized protein LOC100903671</fullName>
    </submittedName>
</protein>
<dbReference type="Gene3D" id="2.20.110.10">
    <property type="entry name" value="Histone H3 K4-specific methyltransferase SET7/9 N-terminal domain"/>
    <property type="match status" value="3"/>
</dbReference>
<accession>A0AAJ7WIX0</accession>
<keyword evidence="9 12" id="KW-1133">Transmembrane helix</keyword>
<dbReference type="FunFam" id="2.20.110.10:FF:000001">
    <property type="entry name" value="Junctophilin"/>
    <property type="match status" value="1"/>
</dbReference>
<feature type="compositionally biased region" description="Basic and acidic residues" evidence="11">
    <location>
        <begin position="226"/>
        <end position="245"/>
    </location>
</feature>
<feature type="compositionally biased region" description="Polar residues" evidence="11">
    <location>
        <begin position="766"/>
        <end position="780"/>
    </location>
</feature>
<dbReference type="InterPro" id="IPR017191">
    <property type="entry name" value="Junctophilin"/>
</dbReference>
<feature type="compositionally biased region" description="Polar residues" evidence="11">
    <location>
        <begin position="803"/>
        <end position="812"/>
    </location>
</feature>
<evidence type="ECO:0000256" key="6">
    <source>
        <dbReference type="ARBA" id="ARBA00022692"/>
    </source>
</evidence>
<dbReference type="SMART" id="SM00698">
    <property type="entry name" value="MORN"/>
    <property type="match status" value="6"/>
</dbReference>
<feature type="region of interest" description="Disordered" evidence="11">
    <location>
        <begin position="469"/>
        <end position="489"/>
    </location>
</feature>
<evidence type="ECO:0000256" key="9">
    <source>
        <dbReference type="ARBA" id="ARBA00022989"/>
    </source>
</evidence>
<evidence type="ECO:0000256" key="8">
    <source>
        <dbReference type="ARBA" id="ARBA00022824"/>
    </source>
</evidence>
<feature type="transmembrane region" description="Helical" evidence="12">
    <location>
        <begin position="916"/>
        <end position="935"/>
    </location>
</feature>
<dbReference type="GO" id="GO:0005789">
    <property type="term" value="C:endoplasmic reticulum membrane"/>
    <property type="evidence" value="ECO:0007669"/>
    <property type="project" value="UniProtKB-SubCell"/>
</dbReference>
<feature type="compositionally biased region" description="Polar residues" evidence="11">
    <location>
        <begin position="615"/>
        <end position="632"/>
    </location>
</feature>
<feature type="compositionally biased region" description="Polar residues" evidence="11">
    <location>
        <begin position="665"/>
        <end position="687"/>
    </location>
</feature>
<keyword evidence="13" id="KW-1185">Reference proteome</keyword>
<feature type="compositionally biased region" description="Basic and acidic residues" evidence="11">
    <location>
        <begin position="208"/>
        <end position="217"/>
    </location>
</feature>
<feature type="region of interest" description="Disordered" evidence="11">
    <location>
        <begin position="801"/>
        <end position="845"/>
    </location>
</feature>
<feature type="region of interest" description="Disordered" evidence="11">
    <location>
        <begin position="594"/>
        <end position="632"/>
    </location>
</feature>